<feature type="domain" description="FAD-binding" evidence="6">
    <location>
        <begin position="8"/>
        <end position="47"/>
    </location>
</feature>
<evidence type="ECO:0000256" key="5">
    <source>
        <dbReference type="ARBA" id="ARBA00023002"/>
    </source>
</evidence>
<keyword evidence="3" id="KW-0285">Flavoprotein</keyword>
<reference evidence="8 9" key="1">
    <citation type="journal article" date="2016" name="Genome Biol. Evol.">
        <title>Draft genome sequence of an aflatoxigenic Aspergillus species, A. bombycis.</title>
        <authorList>
            <person name="Moore G.G."/>
            <person name="Mack B.M."/>
            <person name="Beltz S.B."/>
            <person name="Gilbert M.K."/>
        </authorList>
    </citation>
    <scope>NUCLEOTIDE SEQUENCE [LARGE SCALE GENOMIC DNA]</scope>
    <source>
        <strain evidence="9">NRRL 26010</strain>
    </source>
</reference>
<dbReference type="InterPro" id="IPR002938">
    <property type="entry name" value="FAD-bd"/>
</dbReference>
<dbReference type="SUPFAM" id="SSF51905">
    <property type="entry name" value="FAD/NAD(P)-binding domain"/>
    <property type="match status" value="1"/>
</dbReference>
<proteinExistence type="inferred from homology"/>
<evidence type="ECO:0000259" key="6">
    <source>
        <dbReference type="Pfam" id="PF01494"/>
    </source>
</evidence>
<dbReference type="Pfam" id="PF05199">
    <property type="entry name" value="GMC_oxred_C"/>
    <property type="match status" value="1"/>
</dbReference>
<dbReference type="GO" id="GO:0071949">
    <property type="term" value="F:FAD binding"/>
    <property type="evidence" value="ECO:0007669"/>
    <property type="project" value="InterPro"/>
</dbReference>
<dbReference type="Pfam" id="PF01494">
    <property type="entry name" value="FAD_binding_3"/>
    <property type="match status" value="1"/>
</dbReference>
<feature type="domain" description="Glucose-methanol-choline oxidoreductase C-terminal" evidence="7">
    <location>
        <begin position="401"/>
        <end position="530"/>
    </location>
</feature>
<comment type="similarity">
    <text evidence="2">Belongs to the GMC oxidoreductase family.</text>
</comment>
<comment type="caution">
    <text evidence="8">The sequence shown here is derived from an EMBL/GenBank/DDBJ whole genome shotgun (WGS) entry which is preliminary data.</text>
</comment>
<dbReference type="PANTHER" id="PTHR42784:SF1">
    <property type="entry name" value="PYRANOSE 2-OXIDASE"/>
    <property type="match status" value="1"/>
</dbReference>
<dbReference type="PANTHER" id="PTHR42784">
    <property type="entry name" value="PYRANOSE 2-OXIDASE"/>
    <property type="match status" value="1"/>
</dbReference>
<dbReference type="EMBL" id="LYCR01000028">
    <property type="protein sequence ID" value="OGM46844.1"/>
    <property type="molecule type" value="Genomic_DNA"/>
</dbReference>
<evidence type="ECO:0000256" key="4">
    <source>
        <dbReference type="ARBA" id="ARBA00022827"/>
    </source>
</evidence>
<keyword evidence="4" id="KW-0274">FAD</keyword>
<accession>A0A1F8A570</accession>
<dbReference type="AlphaFoldDB" id="A0A1F8A570"/>
<dbReference type="SUPFAM" id="SSF54373">
    <property type="entry name" value="FAD-linked reductases, C-terminal domain"/>
    <property type="match status" value="1"/>
</dbReference>
<name>A0A1F8A570_9EURO</name>
<dbReference type="InterPro" id="IPR051473">
    <property type="entry name" value="P2Ox-like"/>
</dbReference>
<keyword evidence="9" id="KW-1185">Reference proteome</keyword>
<gene>
    <name evidence="8" type="ORF">ABOM_005019</name>
</gene>
<dbReference type="OrthoDB" id="269227at2759"/>
<evidence type="ECO:0000256" key="1">
    <source>
        <dbReference type="ARBA" id="ARBA00001974"/>
    </source>
</evidence>
<dbReference type="STRING" id="109264.A0A1F8A570"/>
<dbReference type="GO" id="GO:0016614">
    <property type="term" value="F:oxidoreductase activity, acting on CH-OH group of donors"/>
    <property type="evidence" value="ECO:0007669"/>
    <property type="project" value="InterPro"/>
</dbReference>
<dbReference type="InterPro" id="IPR007867">
    <property type="entry name" value="GMC_OxRtase_C"/>
</dbReference>
<dbReference type="GeneID" id="34448409"/>
<sequence>MDEPQTIETDVLIVGSGPIGATYARKLVESGLEVKMVEVGARTSAKPGDHNKNPAAFQKDMALFAQTMKASMSVVSVPTKDVFIPNSSPFPFPSANHLLDGGNAGPDISAHADARNVGGLSTRWACATPRPNIKTRPDIYTSDEWNELLKEAEGYIGTSLPGPDYVLKDSIRQQLLLDHLSGVLPDRDPHALPIAARIDPKNPTLITWSSAYTVLGRIVEDKELKKRFELLPEHLCAKLQIDDAGKGIQYATVKDLVNGKTIHVKAKAFVVSGGPVQTPQLLYASGFRPESAPDRQLLPALGHFLTEDTMGFCQVVLSKELIGKVEENKDWKEKVKAHKESTGDSLPIPLHDFDPQITLKVEETKNWHVQIHGDGLSSSSAPTAVDKRLLVDLRFFGPVQPEKNNRVTFEEHATDVYGMPQPTFYFDVPKNDRSTSNRMISDMAEVANKLGGYLPGSEPRLLPHEPAIYACGTTRAGKSTDSTRTGEIPEDSCCDESCKVWGMNNLYIGGSSVIPGASSANPTLTAMCFAIKGANAIIEKLKQT</sequence>
<keyword evidence="5" id="KW-0560">Oxidoreductase</keyword>
<dbReference type="RefSeq" id="XP_022390561.1">
    <property type="nucleotide sequence ID" value="XM_022532148.1"/>
</dbReference>
<evidence type="ECO:0000259" key="7">
    <source>
        <dbReference type="Pfam" id="PF05199"/>
    </source>
</evidence>
<organism evidence="8 9">
    <name type="scientific">Aspergillus bombycis</name>
    <dbReference type="NCBI Taxonomy" id="109264"/>
    <lineage>
        <taxon>Eukaryota</taxon>
        <taxon>Fungi</taxon>
        <taxon>Dikarya</taxon>
        <taxon>Ascomycota</taxon>
        <taxon>Pezizomycotina</taxon>
        <taxon>Eurotiomycetes</taxon>
        <taxon>Eurotiomycetidae</taxon>
        <taxon>Eurotiales</taxon>
        <taxon>Aspergillaceae</taxon>
        <taxon>Aspergillus</taxon>
    </lineage>
</organism>
<dbReference type="InterPro" id="IPR036188">
    <property type="entry name" value="FAD/NAD-bd_sf"/>
</dbReference>
<evidence type="ECO:0000313" key="9">
    <source>
        <dbReference type="Proteomes" id="UP000179179"/>
    </source>
</evidence>
<dbReference type="Proteomes" id="UP000179179">
    <property type="component" value="Unassembled WGS sequence"/>
</dbReference>
<evidence type="ECO:0000256" key="3">
    <source>
        <dbReference type="ARBA" id="ARBA00022630"/>
    </source>
</evidence>
<dbReference type="Gene3D" id="3.50.50.60">
    <property type="entry name" value="FAD/NAD(P)-binding domain"/>
    <property type="match status" value="2"/>
</dbReference>
<evidence type="ECO:0000313" key="8">
    <source>
        <dbReference type="EMBL" id="OGM46844.1"/>
    </source>
</evidence>
<comment type="cofactor">
    <cofactor evidence="1">
        <name>FAD</name>
        <dbReference type="ChEBI" id="CHEBI:57692"/>
    </cofactor>
</comment>
<evidence type="ECO:0000256" key="2">
    <source>
        <dbReference type="ARBA" id="ARBA00010790"/>
    </source>
</evidence>
<protein>
    <submittedName>
        <fullName evidence="8">Uncharacterized protein</fullName>
    </submittedName>
</protein>